<reference evidence="7 8" key="1">
    <citation type="journal article" date="2013" name="MBio">
        <title>Genome sequencing of the plant pathogen Taphrina deformans, the causal agent of peach leaf curl.</title>
        <authorList>
            <person name="Cisse O.H."/>
            <person name="Almeida J.M.G.C.F."/>
            <person name="Fonseca A."/>
            <person name="Kumar A.A."/>
            <person name="Salojaervi J."/>
            <person name="Overmyer K."/>
            <person name="Hauser P.M."/>
            <person name="Pagni M."/>
        </authorList>
    </citation>
    <scope>NUCLEOTIDE SEQUENCE [LARGE SCALE GENOMIC DNA]</scope>
    <source>
        <strain evidence="8">PYCC 5710 / ATCC 11124 / CBS 356.35 / IMI 108563 / JCM 9778 / NBRC 8474</strain>
    </source>
</reference>
<dbReference type="InterPro" id="IPR007023">
    <property type="entry name" value="Ribosom_reg"/>
</dbReference>
<comment type="caution">
    <text evidence="7">The sequence shown here is derived from an EMBL/GenBank/DDBJ whole genome shotgun (WGS) entry which is preliminary data.</text>
</comment>
<feature type="region of interest" description="Disordered" evidence="6">
    <location>
        <begin position="155"/>
        <end position="221"/>
    </location>
</feature>
<protein>
    <recommendedName>
        <fullName evidence="5">Ribosome biogenesis regulatory protein</fullName>
    </recommendedName>
</protein>
<evidence type="ECO:0000313" key="7">
    <source>
        <dbReference type="EMBL" id="CCG80833.1"/>
    </source>
</evidence>
<accession>R4X714</accession>
<comment type="subcellular location">
    <subcellularLocation>
        <location evidence="1 5">Nucleus</location>
    </subcellularLocation>
</comment>
<sequence length="221" mass="24368">MSIIDARTSNTKAKIMSEEVSKVITVEKAIPVEFDLGHLSAFDINPVSSSSDDSLLAVARDGTQLLLNAILSCPIQSTNEGVLITLLEPTTRLPREKPVPAESAETKWAKFARLKGIKAKKRDGKMVFDEEKEDWVPKWGYKGQNKDAEQAWAVELDDKKEDDKKDPRIALRAERKSKGVSNSAQKGKNITFNAAKAAGRSTRPSLGIKSGGKVIKRSRRH</sequence>
<organism evidence="7 8">
    <name type="scientific">Taphrina deformans (strain PYCC 5710 / ATCC 11124 / CBS 356.35 / IMI 108563 / JCM 9778 / NBRC 8474)</name>
    <name type="common">Peach leaf curl fungus</name>
    <name type="synonym">Lalaria deformans</name>
    <dbReference type="NCBI Taxonomy" id="1097556"/>
    <lineage>
        <taxon>Eukaryota</taxon>
        <taxon>Fungi</taxon>
        <taxon>Dikarya</taxon>
        <taxon>Ascomycota</taxon>
        <taxon>Taphrinomycotina</taxon>
        <taxon>Taphrinomycetes</taxon>
        <taxon>Taphrinales</taxon>
        <taxon>Taphrinaceae</taxon>
        <taxon>Taphrina</taxon>
    </lineage>
</organism>
<comment type="function">
    <text evidence="5">Involved in ribosomal large subunit assembly.</text>
</comment>
<dbReference type="STRING" id="1097556.R4X714"/>
<keyword evidence="8" id="KW-1185">Reference proteome</keyword>
<dbReference type="VEuPathDB" id="FungiDB:TAPDE_000473"/>
<keyword evidence="4 5" id="KW-0539">Nucleus</keyword>
<evidence type="ECO:0000256" key="2">
    <source>
        <dbReference type="ARBA" id="ARBA00010077"/>
    </source>
</evidence>
<evidence type="ECO:0000256" key="5">
    <source>
        <dbReference type="RuleBase" id="RU364132"/>
    </source>
</evidence>
<name>R4X714_TAPDE</name>
<dbReference type="Proteomes" id="UP000013776">
    <property type="component" value="Unassembled WGS sequence"/>
</dbReference>
<proteinExistence type="inferred from homology"/>
<dbReference type="EMBL" id="CAHR02000016">
    <property type="protein sequence ID" value="CCG80833.1"/>
    <property type="molecule type" value="Genomic_DNA"/>
</dbReference>
<evidence type="ECO:0000256" key="3">
    <source>
        <dbReference type="ARBA" id="ARBA00022517"/>
    </source>
</evidence>
<evidence type="ECO:0000256" key="1">
    <source>
        <dbReference type="ARBA" id="ARBA00004123"/>
    </source>
</evidence>
<keyword evidence="3 5" id="KW-0690">Ribosome biogenesis</keyword>
<evidence type="ECO:0000256" key="4">
    <source>
        <dbReference type="ARBA" id="ARBA00023242"/>
    </source>
</evidence>
<dbReference type="GO" id="GO:0005634">
    <property type="term" value="C:nucleus"/>
    <property type="evidence" value="ECO:0007669"/>
    <property type="project" value="UniProtKB-SubCell"/>
</dbReference>
<gene>
    <name evidence="7" type="ORF">TAPDE_000473</name>
</gene>
<feature type="compositionally biased region" description="Polar residues" evidence="6">
    <location>
        <begin position="179"/>
        <end position="192"/>
    </location>
</feature>
<evidence type="ECO:0000256" key="6">
    <source>
        <dbReference type="SAM" id="MobiDB-lite"/>
    </source>
</evidence>
<dbReference type="OrthoDB" id="28455at2759"/>
<comment type="similarity">
    <text evidence="2 5">Belongs to the RRS1 family.</text>
</comment>
<dbReference type="eggNOG" id="KOG1765">
    <property type="taxonomic scope" value="Eukaryota"/>
</dbReference>
<dbReference type="Pfam" id="PF04939">
    <property type="entry name" value="RRS1"/>
    <property type="match status" value="1"/>
</dbReference>
<feature type="compositionally biased region" description="Basic and acidic residues" evidence="6">
    <location>
        <begin position="156"/>
        <end position="177"/>
    </location>
</feature>
<evidence type="ECO:0000313" key="8">
    <source>
        <dbReference type="Proteomes" id="UP000013776"/>
    </source>
</evidence>
<dbReference type="AlphaFoldDB" id="R4X714"/>
<dbReference type="GO" id="GO:0042254">
    <property type="term" value="P:ribosome biogenesis"/>
    <property type="evidence" value="ECO:0007669"/>
    <property type="project" value="UniProtKB-KW"/>
</dbReference>